<dbReference type="InterPro" id="IPR001314">
    <property type="entry name" value="Peptidase_S1A"/>
</dbReference>
<dbReference type="GO" id="GO:0005576">
    <property type="term" value="C:extracellular region"/>
    <property type="evidence" value="ECO:0007669"/>
    <property type="project" value="UniProtKB-SubCell"/>
</dbReference>
<dbReference type="PROSITE" id="PS50240">
    <property type="entry name" value="TRYPSIN_DOM"/>
    <property type="match status" value="1"/>
</dbReference>
<dbReference type="InterPro" id="IPR033116">
    <property type="entry name" value="TRYPSIN_SER"/>
</dbReference>
<proteinExistence type="inferred from homology"/>
<name>A0ABD0KVQ9_9CAEN</name>
<dbReference type="SUPFAM" id="SSF50494">
    <property type="entry name" value="Trypsin-like serine proteases"/>
    <property type="match status" value="1"/>
</dbReference>
<comment type="subcellular location">
    <subcellularLocation>
        <location evidence="1">Secreted</location>
    </subcellularLocation>
</comment>
<dbReference type="PRINTS" id="PR00722">
    <property type="entry name" value="CHYMOTRYPSIN"/>
</dbReference>
<dbReference type="EMBL" id="JACVVK020000119">
    <property type="protein sequence ID" value="KAK7491121.1"/>
    <property type="molecule type" value="Genomic_DNA"/>
</dbReference>
<organism evidence="9 10">
    <name type="scientific">Batillaria attramentaria</name>
    <dbReference type="NCBI Taxonomy" id="370345"/>
    <lineage>
        <taxon>Eukaryota</taxon>
        <taxon>Metazoa</taxon>
        <taxon>Spiralia</taxon>
        <taxon>Lophotrochozoa</taxon>
        <taxon>Mollusca</taxon>
        <taxon>Gastropoda</taxon>
        <taxon>Caenogastropoda</taxon>
        <taxon>Sorbeoconcha</taxon>
        <taxon>Cerithioidea</taxon>
        <taxon>Batillariidae</taxon>
        <taxon>Batillaria</taxon>
    </lineage>
</organism>
<evidence type="ECO:0000256" key="3">
    <source>
        <dbReference type="ARBA" id="ARBA00022729"/>
    </source>
</evidence>
<evidence type="ECO:0000256" key="4">
    <source>
        <dbReference type="ARBA" id="ARBA00023157"/>
    </source>
</evidence>
<dbReference type="Gene3D" id="2.40.10.10">
    <property type="entry name" value="Trypsin-like serine proteases"/>
    <property type="match status" value="1"/>
</dbReference>
<dbReference type="PROSITE" id="PS00135">
    <property type="entry name" value="TRYPSIN_SER"/>
    <property type="match status" value="1"/>
</dbReference>
<reference evidence="9 10" key="1">
    <citation type="journal article" date="2023" name="Sci. Data">
        <title>Genome assembly of the Korean intertidal mud-creeper Batillaria attramentaria.</title>
        <authorList>
            <person name="Patra A.K."/>
            <person name="Ho P.T."/>
            <person name="Jun S."/>
            <person name="Lee S.J."/>
            <person name="Kim Y."/>
            <person name="Won Y.J."/>
        </authorList>
    </citation>
    <scope>NUCLEOTIDE SEQUENCE [LARGE SCALE GENOMIC DNA]</scope>
    <source>
        <strain evidence="9">Wonlab-2016</strain>
    </source>
</reference>
<evidence type="ECO:0000313" key="10">
    <source>
        <dbReference type="Proteomes" id="UP001519460"/>
    </source>
</evidence>
<dbReference type="PANTHER" id="PTHR24256">
    <property type="entry name" value="TRYPTASE-RELATED"/>
    <property type="match status" value="1"/>
</dbReference>
<dbReference type="InterPro" id="IPR051487">
    <property type="entry name" value="Ser/Thr_Proteases_Immune/Dev"/>
</dbReference>
<gene>
    <name evidence="9" type="ORF">BaRGS_00017685</name>
</gene>
<comment type="similarity">
    <text evidence="6">Belongs to the peptidase S1 family. CLIP subfamily.</text>
</comment>
<evidence type="ECO:0000256" key="5">
    <source>
        <dbReference type="ARBA" id="ARBA00023180"/>
    </source>
</evidence>
<dbReference type="InterPro" id="IPR009003">
    <property type="entry name" value="Peptidase_S1_PA"/>
</dbReference>
<feature type="domain" description="Peptidase S1" evidence="8">
    <location>
        <begin position="25"/>
        <end position="157"/>
    </location>
</feature>
<dbReference type="SMART" id="SM00020">
    <property type="entry name" value="Tryp_SPc"/>
    <property type="match status" value="1"/>
</dbReference>
<feature type="compositionally biased region" description="Polar residues" evidence="7">
    <location>
        <begin position="1"/>
        <end position="18"/>
    </location>
</feature>
<evidence type="ECO:0000256" key="7">
    <source>
        <dbReference type="SAM" id="MobiDB-lite"/>
    </source>
</evidence>
<accession>A0ABD0KVQ9</accession>
<evidence type="ECO:0000259" key="8">
    <source>
        <dbReference type="PROSITE" id="PS50240"/>
    </source>
</evidence>
<dbReference type="InterPro" id="IPR001254">
    <property type="entry name" value="Trypsin_dom"/>
</dbReference>
<evidence type="ECO:0000313" key="9">
    <source>
        <dbReference type="EMBL" id="KAK7491121.1"/>
    </source>
</evidence>
<keyword evidence="4" id="KW-1015">Disulfide bond</keyword>
<evidence type="ECO:0000256" key="6">
    <source>
        <dbReference type="ARBA" id="ARBA00024195"/>
    </source>
</evidence>
<protein>
    <recommendedName>
        <fullName evidence="8">Peptidase S1 domain-containing protein</fullName>
    </recommendedName>
</protein>
<feature type="non-terminal residue" evidence="9">
    <location>
        <position position="1"/>
    </location>
</feature>
<dbReference type="Pfam" id="PF00089">
    <property type="entry name" value="Trypsin"/>
    <property type="match status" value="1"/>
</dbReference>
<sequence length="157" mass="16632">KANSAFTVMAGNGSQTRQVGDRRWHADYSGPPLYTNDIAILKLTQPLQLQAGVVDGPASDIPLKVDVTVVNSDVCSDYYSAEEGFGNSSVGPEKLCAADPGKDSCQGDSGGPFACECGGSLKQVGVVSYGLGCARPDFPGVYVRVSYYTNWIQQNRN</sequence>
<dbReference type="Proteomes" id="UP001519460">
    <property type="component" value="Unassembled WGS sequence"/>
</dbReference>
<dbReference type="FunFam" id="2.40.10.10:FF:000054">
    <property type="entry name" value="Complement C1r subcomponent"/>
    <property type="match status" value="1"/>
</dbReference>
<dbReference type="AlphaFoldDB" id="A0ABD0KVQ9"/>
<keyword evidence="5" id="KW-0325">Glycoprotein</keyword>
<dbReference type="InterPro" id="IPR043504">
    <property type="entry name" value="Peptidase_S1_PA_chymotrypsin"/>
</dbReference>
<keyword evidence="3" id="KW-0732">Signal</keyword>
<keyword evidence="10" id="KW-1185">Reference proteome</keyword>
<evidence type="ECO:0000256" key="1">
    <source>
        <dbReference type="ARBA" id="ARBA00004613"/>
    </source>
</evidence>
<keyword evidence="2" id="KW-0964">Secreted</keyword>
<comment type="caution">
    <text evidence="9">The sequence shown here is derived from an EMBL/GenBank/DDBJ whole genome shotgun (WGS) entry which is preliminary data.</text>
</comment>
<dbReference type="CDD" id="cd00190">
    <property type="entry name" value="Tryp_SPc"/>
    <property type="match status" value="1"/>
</dbReference>
<feature type="region of interest" description="Disordered" evidence="7">
    <location>
        <begin position="1"/>
        <end position="21"/>
    </location>
</feature>
<evidence type="ECO:0000256" key="2">
    <source>
        <dbReference type="ARBA" id="ARBA00022525"/>
    </source>
</evidence>